<name>A0A0C1V3W7_9CYAN</name>
<dbReference type="AlphaFoldDB" id="A0A0C1V3W7"/>
<gene>
    <name evidence="1" type="ORF">QQ91_005375</name>
</gene>
<organism evidence="1">
    <name type="scientific">Lyngbya confervoides BDU141951</name>
    <dbReference type="NCBI Taxonomy" id="1574623"/>
    <lineage>
        <taxon>Bacteria</taxon>
        <taxon>Bacillati</taxon>
        <taxon>Cyanobacteriota</taxon>
        <taxon>Cyanophyceae</taxon>
        <taxon>Oscillatoriophycideae</taxon>
        <taxon>Oscillatoriales</taxon>
        <taxon>Microcoleaceae</taxon>
        <taxon>Lyngbya</taxon>
    </lineage>
</organism>
<protein>
    <submittedName>
        <fullName evidence="1">Glycosyltransferase family 2 protein</fullName>
    </submittedName>
</protein>
<sequence>MLVFIIPLKSQEVSKSWRLTCKLLERCLRSICSQTDPHFRVLVVCNSKPEIPYSHSQIEYLEVDLKTPKTYEEKSFDKSQKTILGLMYSQKFSASHAMVVDADDCVSNRIVAFVNSHPESDGWILKKGYIYKENDLMMRREGSRFNQLCGSCNILKFKLYPLPENTDHFSDELIYFYSGFNHGKFERFFKDQDVILKPLPFAGVIYIIGNGENIYQNDFSKINGSHQGKLFFHIKQMRKLRPLLPPTRREFSLYPISRA</sequence>
<reference evidence="1" key="1">
    <citation type="submission" date="2014-11" db="EMBL/GenBank/DDBJ databases">
        <authorList>
            <person name="Malar M.C."/>
            <person name="Sen D."/>
            <person name="Tripathy S."/>
        </authorList>
    </citation>
    <scope>NUCLEOTIDE SEQUENCE</scope>
    <source>
        <strain evidence="1">BDU141951</strain>
    </source>
</reference>
<reference evidence="1" key="3">
    <citation type="submission" date="2020-02" db="EMBL/GenBank/DDBJ databases">
        <authorList>
            <person name="Sarangi A.N."/>
            <person name="Ghosh S."/>
            <person name="Mukherjee M."/>
            <person name="Tripathy S."/>
        </authorList>
    </citation>
    <scope>NUCLEOTIDE SEQUENCE</scope>
    <source>
        <strain evidence="1">BDU141951</strain>
    </source>
</reference>
<evidence type="ECO:0000313" key="1">
    <source>
        <dbReference type="EMBL" id="NEV66538.1"/>
    </source>
</evidence>
<proteinExistence type="predicted"/>
<dbReference type="EMBL" id="JTHE02000003">
    <property type="protein sequence ID" value="NEV66538.1"/>
    <property type="molecule type" value="Genomic_DNA"/>
</dbReference>
<reference evidence="1" key="2">
    <citation type="journal article" date="2015" name="Genome Announc.">
        <title>Draft Genome Sequence of Filamentous Marine Cyanobacterium Lyngbya confervoides Strain BDU141951.</title>
        <authorList>
            <person name="Chandrababunaidu M.M."/>
            <person name="Sen D."/>
            <person name="Tripathy S."/>
        </authorList>
    </citation>
    <scope>NUCLEOTIDE SEQUENCE</scope>
    <source>
        <strain evidence="1">BDU141951</strain>
    </source>
</reference>
<dbReference type="SUPFAM" id="SSF53448">
    <property type="entry name" value="Nucleotide-diphospho-sugar transferases"/>
    <property type="match status" value="1"/>
</dbReference>
<dbReference type="InterPro" id="IPR029044">
    <property type="entry name" value="Nucleotide-diphossugar_trans"/>
</dbReference>
<accession>A0A0C1V3W7</accession>
<comment type="caution">
    <text evidence="1">The sequence shown here is derived from an EMBL/GenBank/DDBJ whole genome shotgun (WGS) entry which is preliminary data.</text>
</comment>
<dbReference type="CDD" id="cd00761">
    <property type="entry name" value="Glyco_tranf_GTA_type"/>
    <property type="match status" value="1"/>
</dbReference>